<comment type="caution">
    <text evidence="2">The sequence shown here is derived from an EMBL/GenBank/DDBJ whole genome shotgun (WGS) entry which is preliminary data.</text>
</comment>
<accession>A0A2M7AN90</accession>
<feature type="domain" description="Polymerase beta nucleotidyltransferase" evidence="1">
    <location>
        <begin position="26"/>
        <end position="70"/>
    </location>
</feature>
<dbReference type="InterPro" id="IPR043519">
    <property type="entry name" value="NT_sf"/>
</dbReference>
<evidence type="ECO:0000313" key="2">
    <source>
        <dbReference type="EMBL" id="PIU68858.1"/>
    </source>
</evidence>
<protein>
    <recommendedName>
        <fullName evidence="1">Polymerase beta nucleotidyltransferase domain-containing protein</fullName>
    </recommendedName>
</protein>
<evidence type="ECO:0000313" key="3">
    <source>
        <dbReference type="Proteomes" id="UP000229916"/>
    </source>
</evidence>
<dbReference type="Proteomes" id="UP000229916">
    <property type="component" value="Unassembled WGS sequence"/>
</dbReference>
<name>A0A2M7AN90_UNCKA</name>
<reference evidence="3" key="1">
    <citation type="submission" date="2017-09" db="EMBL/GenBank/DDBJ databases">
        <title>Depth-based differentiation of microbial function through sediment-hosted aquifers and enrichment of novel symbionts in the deep terrestrial subsurface.</title>
        <authorList>
            <person name="Probst A.J."/>
            <person name="Ladd B."/>
            <person name="Jarett J.K."/>
            <person name="Geller-Mcgrath D.E."/>
            <person name="Sieber C.M.K."/>
            <person name="Emerson J.B."/>
            <person name="Anantharaman K."/>
            <person name="Thomas B.C."/>
            <person name="Malmstrom R."/>
            <person name="Stieglmeier M."/>
            <person name="Klingl A."/>
            <person name="Woyke T."/>
            <person name="Ryan C.M."/>
            <person name="Banfield J.F."/>
        </authorList>
    </citation>
    <scope>NUCLEOTIDE SEQUENCE [LARGE SCALE GENOMIC DNA]</scope>
</reference>
<proteinExistence type="predicted"/>
<sequence length="109" mass="12546">MAKKSLLKDSPENLIHQYYQLLIKNGIPVEQIIMFGSYAKNQARYDSDLDVAVVSKTFGKNSFREMVKLSKIALGVESLIEPHPYHPKDLKDKWDPLANEIRNFGKRII</sequence>
<dbReference type="EMBL" id="PEWD01000049">
    <property type="protein sequence ID" value="PIU68858.1"/>
    <property type="molecule type" value="Genomic_DNA"/>
</dbReference>
<dbReference type="CDD" id="cd05403">
    <property type="entry name" value="NT_KNTase_like"/>
    <property type="match status" value="1"/>
</dbReference>
<dbReference type="SUPFAM" id="SSF81301">
    <property type="entry name" value="Nucleotidyltransferase"/>
    <property type="match status" value="1"/>
</dbReference>
<dbReference type="PANTHER" id="PTHR43449:SF1">
    <property type="entry name" value="POLYMERASE BETA NUCLEOTIDYLTRANSFERASE DOMAIN-CONTAINING PROTEIN"/>
    <property type="match status" value="1"/>
</dbReference>
<organism evidence="2 3">
    <name type="scientific">candidate division WWE3 bacterium CG06_land_8_20_14_3_00_42_16</name>
    <dbReference type="NCBI Taxonomy" id="1975083"/>
    <lineage>
        <taxon>Bacteria</taxon>
        <taxon>Katanobacteria</taxon>
    </lineage>
</organism>
<gene>
    <name evidence="2" type="ORF">COS81_02350</name>
</gene>
<evidence type="ECO:0000259" key="1">
    <source>
        <dbReference type="Pfam" id="PF18765"/>
    </source>
</evidence>
<dbReference type="Pfam" id="PF18765">
    <property type="entry name" value="Polbeta"/>
    <property type="match status" value="1"/>
</dbReference>
<dbReference type="InterPro" id="IPR041633">
    <property type="entry name" value="Polbeta"/>
</dbReference>
<dbReference type="PANTHER" id="PTHR43449">
    <property type="entry name" value="NUCLEOTIDYLTRANSFERASE"/>
    <property type="match status" value="1"/>
</dbReference>
<dbReference type="Gene3D" id="3.30.460.10">
    <property type="entry name" value="Beta Polymerase, domain 2"/>
    <property type="match status" value="1"/>
</dbReference>
<dbReference type="AlphaFoldDB" id="A0A2M7AN90"/>